<dbReference type="GO" id="GO:0005576">
    <property type="term" value="C:extracellular region"/>
    <property type="evidence" value="ECO:0007669"/>
    <property type="project" value="UniProtKB-SubCell"/>
</dbReference>
<dbReference type="PANTHER" id="PTHR34216">
    <property type="match status" value="1"/>
</dbReference>
<evidence type="ECO:0000313" key="4">
    <source>
        <dbReference type="EMBL" id="PJO42072.1"/>
    </source>
</evidence>
<proteinExistence type="predicted"/>
<reference evidence="4 5" key="1">
    <citation type="submission" date="2017-11" db="EMBL/GenBank/DDBJ databases">
        <title>Bacterial isolate from king chilli rhizosphere.</title>
        <authorList>
            <person name="Takhelmayum P."/>
            <person name="Sarangthem I."/>
        </authorList>
    </citation>
    <scope>NUCLEOTIDE SEQUENCE [LARGE SCALE GENOMIC DNA]</scope>
    <source>
        <strain evidence="5">t26</strain>
    </source>
</reference>
<keyword evidence="2" id="KW-0732">Signal</keyword>
<dbReference type="PROSITE" id="PS51677">
    <property type="entry name" value="NODB"/>
    <property type="match status" value="1"/>
</dbReference>
<dbReference type="Pfam" id="PF13205">
    <property type="entry name" value="Big_5"/>
    <property type="match status" value="1"/>
</dbReference>
<dbReference type="Gene3D" id="2.60.40.1220">
    <property type="match status" value="1"/>
</dbReference>
<dbReference type="SUPFAM" id="SSF88713">
    <property type="entry name" value="Glycoside hydrolase/deacetylase"/>
    <property type="match status" value="1"/>
</dbReference>
<dbReference type="GO" id="GO:0005975">
    <property type="term" value="P:carbohydrate metabolic process"/>
    <property type="evidence" value="ECO:0007669"/>
    <property type="project" value="InterPro"/>
</dbReference>
<feature type="domain" description="NodB homology" evidence="3">
    <location>
        <begin position="145"/>
        <end position="349"/>
    </location>
</feature>
<dbReference type="InterPro" id="IPR051398">
    <property type="entry name" value="Polysacch_Deacetylase"/>
</dbReference>
<dbReference type="InterPro" id="IPR011330">
    <property type="entry name" value="Glyco_hydro/deAcase_b/a-brl"/>
</dbReference>
<organism evidence="4 5">
    <name type="scientific">Lysinibacillus xylanilyticus</name>
    <dbReference type="NCBI Taxonomy" id="582475"/>
    <lineage>
        <taxon>Bacteria</taxon>
        <taxon>Bacillati</taxon>
        <taxon>Bacillota</taxon>
        <taxon>Bacilli</taxon>
        <taxon>Bacillales</taxon>
        <taxon>Bacillaceae</taxon>
        <taxon>Lysinibacillus</taxon>
    </lineage>
</organism>
<protein>
    <recommendedName>
        <fullName evidence="3">NodB homology domain-containing protein</fullName>
    </recommendedName>
</protein>
<dbReference type="InterPro" id="IPR032812">
    <property type="entry name" value="SbsA_Ig"/>
</dbReference>
<dbReference type="RefSeq" id="WP_100544508.1">
    <property type="nucleotide sequence ID" value="NZ_CP158849.1"/>
</dbReference>
<comment type="caution">
    <text evidence="4">The sequence shown here is derived from an EMBL/GenBank/DDBJ whole genome shotgun (WGS) entry which is preliminary data.</text>
</comment>
<dbReference type="EMBL" id="PHQY01000659">
    <property type="protein sequence ID" value="PJO42072.1"/>
    <property type="molecule type" value="Genomic_DNA"/>
</dbReference>
<dbReference type="Proteomes" id="UP000232101">
    <property type="component" value="Unassembled WGS sequence"/>
</dbReference>
<dbReference type="AlphaFoldDB" id="A0A2M9Q280"/>
<dbReference type="GO" id="GO:0016810">
    <property type="term" value="F:hydrolase activity, acting on carbon-nitrogen (but not peptide) bonds"/>
    <property type="evidence" value="ECO:0007669"/>
    <property type="project" value="InterPro"/>
</dbReference>
<dbReference type="PANTHER" id="PTHR34216:SF3">
    <property type="entry name" value="POLY-BETA-1,6-N-ACETYL-D-GLUCOSAMINE N-DEACETYLASE"/>
    <property type="match status" value="1"/>
</dbReference>
<sequence length="364" mass="41924">MIQWRKLIVILAIPFVLLCTDGITITQAKSLIEHKEITDLNKEWTITFNHPINTESITSSSITIKDEAGNDFPFTFEIDKNKVKVKPEKSYENYTTYTLSIRTGIENDKSKLLKNSYKLIFTTNFAIEDLKKIKPLKKSDYHGQALVTLSYDDGYRNWYDKALPLHTKYNMPGTFNIIGNKLYSDDKIYMSPSQVWVAHDLGLEIASHTQNHQFLTKKSVNEIHYEFAESINTIESLLGKGVVSTVAIPFSDYNEEIRKIAIQYFDGIRVLGRETNVPNNYDPFWLKSYPITNKIEFADVKKWIDKAVAEKSWVIIMLHGITEERLEEYETTPEILEQIMKYINGLGKDSILPVSTKDGVQLTK</sequence>
<dbReference type="Pfam" id="PF01522">
    <property type="entry name" value="Polysacc_deac_1"/>
    <property type="match status" value="1"/>
</dbReference>
<dbReference type="CDD" id="cd10970">
    <property type="entry name" value="CE4_DAC_u1_6s"/>
    <property type="match status" value="1"/>
</dbReference>
<name>A0A2M9Q280_9BACI</name>
<evidence type="ECO:0000313" key="5">
    <source>
        <dbReference type="Proteomes" id="UP000232101"/>
    </source>
</evidence>
<dbReference type="InterPro" id="IPR002509">
    <property type="entry name" value="NODB_dom"/>
</dbReference>
<comment type="subcellular location">
    <subcellularLocation>
        <location evidence="1">Secreted</location>
    </subcellularLocation>
</comment>
<evidence type="ECO:0000256" key="1">
    <source>
        <dbReference type="ARBA" id="ARBA00004613"/>
    </source>
</evidence>
<evidence type="ECO:0000259" key="3">
    <source>
        <dbReference type="PROSITE" id="PS51677"/>
    </source>
</evidence>
<accession>A0A2M9Q280</accession>
<dbReference type="InterPro" id="IPR014755">
    <property type="entry name" value="Cu-Rt/internalin_Ig-like"/>
</dbReference>
<gene>
    <name evidence="4" type="ORF">CWD94_19495</name>
</gene>
<evidence type="ECO:0000256" key="2">
    <source>
        <dbReference type="ARBA" id="ARBA00022729"/>
    </source>
</evidence>
<dbReference type="Gene3D" id="3.20.20.370">
    <property type="entry name" value="Glycoside hydrolase/deacetylase"/>
    <property type="match status" value="1"/>
</dbReference>